<organism evidence="11 12">
    <name type="scientific">Desulfobacula phenolica</name>
    <dbReference type="NCBI Taxonomy" id="90732"/>
    <lineage>
        <taxon>Bacteria</taxon>
        <taxon>Pseudomonadati</taxon>
        <taxon>Thermodesulfobacteriota</taxon>
        <taxon>Desulfobacteria</taxon>
        <taxon>Desulfobacterales</taxon>
        <taxon>Desulfobacteraceae</taxon>
        <taxon>Desulfobacula</taxon>
    </lineage>
</organism>
<dbReference type="PROSITE" id="PS01096">
    <property type="entry name" value="PPIC_PPIASE_1"/>
    <property type="match status" value="1"/>
</dbReference>
<proteinExistence type="inferred from homology"/>
<feature type="domain" description="PpiC" evidence="10">
    <location>
        <begin position="1"/>
        <end position="90"/>
    </location>
</feature>
<dbReference type="PANTHER" id="PTHR43629:SF3">
    <property type="entry name" value="PEPTIDYL-PROLYL CIS-TRANS ISOMERASE C"/>
    <property type="match status" value="1"/>
</dbReference>
<dbReference type="Gene3D" id="3.10.50.40">
    <property type="match status" value="1"/>
</dbReference>
<evidence type="ECO:0000313" key="12">
    <source>
        <dbReference type="Proteomes" id="UP000199608"/>
    </source>
</evidence>
<keyword evidence="9" id="KW-0697">Rotamase</keyword>
<dbReference type="SUPFAM" id="SSF54534">
    <property type="entry name" value="FKBP-like"/>
    <property type="match status" value="1"/>
</dbReference>
<evidence type="ECO:0000259" key="10">
    <source>
        <dbReference type="PROSITE" id="PS50198"/>
    </source>
</evidence>
<evidence type="ECO:0000256" key="4">
    <source>
        <dbReference type="ARBA" id="ARBA00023235"/>
    </source>
</evidence>
<dbReference type="AlphaFoldDB" id="A0A1H2HVG5"/>
<dbReference type="InterPro" id="IPR000297">
    <property type="entry name" value="PPIase_PpiC"/>
</dbReference>
<comment type="subcellular location">
    <subcellularLocation>
        <location evidence="1">Cytoplasm</location>
    </subcellularLocation>
</comment>
<dbReference type="InterPro" id="IPR046357">
    <property type="entry name" value="PPIase_dom_sf"/>
</dbReference>
<dbReference type="GO" id="GO:0003755">
    <property type="term" value="F:peptidyl-prolyl cis-trans isomerase activity"/>
    <property type="evidence" value="ECO:0007669"/>
    <property type="project" value="UniProtKB-KW"/>
</dbReference>
<evidence type="ECO:0000256" key="2">
    <source>
        <dbReference type="ARBA" id="ARBA00007656"/>
    </source>
</evidence>
<dbReference type="GO" id="GO:0005737">
    <property type="term" value="C:cytoplasm"/>
    <property type="evidence" value="ECO:0007669"/>
    <property type="project" value="UniProtKB-SubCell"/>
</dbReference>
<evidence type="ECO:0000313" key="11">
    <source>
        <dbReference type="EMBL" id="SDU35861.1"/>
    </source>
</evidence>
<evidence type="ECO:0000256" key="3">
    <source>
        <dbReference type="ARBA" id="ARBA00022490"/>
    </source>
</evidence>
<dbReference type="PROSITE" id="PS50198">
    <property type="entry name" value="PPIC_PPIASE_2"/>
    <property type="match status" value="1"/>
</dbReference>
<comment type="similarity">
    <text evidence="2">Belongs to the PpiC/parvulin rotamase family.</text>
</comment>
<dbReference type="Proteomes" id="UP000199608">
    <property type="component" value="Unassembled WGS sequence"/>
</dbReference>
<sequence length="92" mass="10114">MAKASARHILVKDEEFCKELIDKIKNGEDFGQLAKEHSKCPSGRNGGDLGEFGPGQMVPEFDTVVFNEEIGIPHGPVKTNFGFHIVEITSRS</sequence>
<accession>A0A1H2HVG5</accession>
<dbReference type="InterPro" id="IPR023058">
    <property type="entry name" value="PPIase_PpiC_CS"/>
</dbReference>
<evidence type="ECO:0000256" key="8">
    <source>
        <dbReference type="ARBA" id="ARBA00046231"/>
    </source>
</evidence>
<dbReference type="RefSeq" id="WP_092234750.1">
    <property type="nucleotide sequence ID" value="NZ_FNLL01000007.1"/>
</dbReference>
<protein>
    <recommendedName>
        <fullName evidence="5">Peptidyl-prolyl cis-trans isomerase C</fullName>
    </recommendedName>
    <alternativeName>
        <fullName evidence="7">Parvulin</fullName>
    </alternativeName>
    <alternativeName>
        <fullName evidence="6">Rotamase C</fullName>
    </alternativeName>
</protein>
<evidence type="ECO:0000256" key="6">
    <source>
        <dbReference type="ARBA" id="ARBA00041926"/>
    </source>
</evidence>
<evidence type="ECO:0000256" key="5">
    <source>
        <dbReference type="ARBA" id="ARBA00040926"/>
    </source>
</evidence>
<evidence type="ECO:0000256" key="1">
    <source>
        <dbReference type="ARBA" id="ARBA00004496"/>
    </source>
</evidence>
<name>A0A1H2HVG5_9BACT</name>
<dbReference type="PANTHER" id="PTHR43629">
    <property type="entry name" value="PEPTIDYL-PROLYL CIS-TRANS ISOMERASE"/>
    <property type="match status" value="1"/>
</dbReference>
<keyword evidence="3" id="KW-0963">Cytoplasm</keyword>
<gene>
    <name evidence="11" type="ORF">SAMN04487931_10771</name>
</gene>
<evidence type="ECO:0000256" key="7">
    <source>
        <dbReference type="ARBA" id="ARBA00043072"/>
    </source>
</evidence>
<reference evidence="12" key="1">
    <citation type="submission" date="2016-10" db="EMBL/GenBank/DDBJ databases">
        <authorList>
            <person name="Varghese N."/>
            <person name="Submissions S."/>
        </authorList>
    </citation>
    <scope>NUCLEOTIDE SEQUENCE [LARGE SCALE GENOMIC DNA]</scope>
    <source>
        <strain evidence="12">DSM 3384</strain>
    </source>
</reference>
<dbReference type="Pfam" id="PF13616">
    <property type="entry name" value="Rotamase_3"/>
    <property type="match status" value="1"/>
</dbReference>
<comment type="function">
    <text evidence="8">PPIases accelerate the folding of proteins. It prefers amino acid residues with hydrophobic side chains like leucine and phenylalanine in the P1 position of the peptides substrates.</text>
</comment>
<dbReference type="InterPro" id="IPR052204">
    <property type="entry name" value="PpiC/parvulin_rotamase"/>
</dbReference>
<keyword evidence="12" id="KW-1185">Reference proteome</keyword>
<keyword evidence="4 9" id="KW-0413">Isomerase</keyword>
<evidence type="ECO:0000256" key="9">
    <source>
        <dbReference type="PROSITE-ProRule" id="PRU00278"/>
    </source>
</evidence>
<dbReference type="EMBL" id="FNLL01000007">
    <property type="protein sequence ID" value="SDU35861.1"/>
    <property type="molecule type" value="Genomic_DNA"/>
</dbReference>